<dbReference type="EMBL" id="SWLB01000008">
    <property type="protein sequence ID" value="KAF3335410.1"/>
    <property type="molecule type" value="Genomic_DNA"/>
</dbReference>
<dbReference type="Proteomes" id="UP000623129">
    <property type="component" value="Unassembled WGS sequence"/>
</dbReference>
<feature type="coiled-coil region" evidence="1">
    <location>
        <begin position="248"/>
        <end position="279"/>
    </location>
</feature>
<evidence type="ECO:0000256" key="1">
    <source>
        <dbReference type="SAM" id="Coils"/>
    </source>
</evidence>
<keyword evidence="3" id="KW-1185">Reference proteome</keyword>
<sequence length="297" mass="33283">MCSNGVGREEVIERDFTFSREIYLELGNNFLVGRLVNMPRCFAELVIDEWVCILAFDSLAPRFPSSFPPILDPSINPKLASVSSLLNDLKIVLELMRLAQVPLNPISNAGLQNSFVPEQDGRLCQPDISANTPPFLASTNLDDAPYLADEKLHDPQPFAEHDENTIDDLDDILLLNSEDLALILAHLDLDDPLLLTNADGQIPAFNTNTVENFEENEQGFQGPKAPNVEDKDSLRKHPVIEGLAGQVNQQEQENISEAVQEVEQLQKKLQLEKEAIQKRPYYSSGENFTEDLLMKEE</sequence>
<gene>
    <name evidence="2" type="ORF">FCM35_KLT19917</name>
</gene>
<evidence type="ECO:0000313" key="3">
    <source>
        <dbReference type="Proteomes" id="UP000623129"/>
    </source>
</evidence>
<organism evidence="2 3">
    <name type="scientific">Carex littledalei</name>
    <dbReference type="NCBI Taxonomy" id="544730"/>
    <lineage>
        <taxon>Eukaryota</taxon>
        <taxon>Viridiplantae</taxon>
        <taxon>Streptophyta</taxon>
        <taxon>Embryophyta</taxon>
        <taxon>Tracheophyta</taxon>
        <taxon>Spermatophyta</taxon>
        <taxon>Magnoliopsida</taxon>
        <taxon>Liliopsida</taxon>
        <taxon>Poales</taxon>
        <taxon>Cyperaceae</taxon>
        <taxon>Cyperoideae</taxon>
        <taxon>Cariceae</taxon>
        <taxon>Carex</taxon>
        <taxon>Carex subgen. Euthyceras</taxon>
    </lineage>
</organism>
<protein>
    <submittedName>
        <fullName evidence="2">Uncharacterized protein</fullName>
    </submittedName>
</protein>
<evidence type="ECO:0000313" key="2">
    <source>
        <dbReference type="EMBL" id="KAF3335410.1"/>
    </source>
</evidence>
<name>A0A833QYK4_9POAL</name>
<accession>A0A833QYK4</accession>
<proteinExistence type="predicted"/>
<keyword evidence="1" id="KW-0175">Coiled coil</keyword>
<reference evidence="2" key="1">
    <citation type="submission" date="2020-01" db="EMBL/GenBank/DDBJ databases">
        <title>Genome sequence of Kobresia littledalei, the first chromosome-level genome in the family Cyperaceae.</title>
        <authorList>
            <person name="Qu G."/>
        </authorList>
    </citation>
    <scope>NUCLEOTIDE SEQUENCE</scope>
    <source>
        <strain evidence="2">C.B.Clarke</strain>
        <tissue evidence="2">Leaf</tissue>
    </source>
</reference>
<comment type="caution">
    <text evidence="2">The sequence shown here is derived from an EMBL/GenBank/DDBJ whole genome shotgun (WGS) entry which is preliminary data.</text>
</comment>
<dbReference type="AlphaFoldDB" id="A0A833QYK4"/>